<reference evidence="2" key="1">
    <citation type="journal article" date="2024" name="Proc. Natl. Acad. Sci. U.S.A.">
        <title>Extraordinary preservation of gene collinearity over three hundred million years revealed in homosporous lycophytes.</title>
        <authorList>
            <person name="Li C."/>
            <person name="Wickell D."/>
            <person name="Kuo L.Y."/>
            <person name="Chen X."/>
            <person name="Nie B."/>
            <person name="Liao X."/>
            <person name="Peng D."/>
            <person name="Ji J."/>
            <person name="Jenkins J."/>
            <person name="Williams M."/>
            <person name="Shu S."/>
            <person name="Plott C."/>
            <person name="Barry K."/>
            <person name="Rajasekar S."/>
            <person name="Grimwood J."/>
            <person name="Han X."/>
            <person name="Sun S."/>
            <person name="Hou Z."/>
            <person name="He W."/>
            <person name="Dai G."/>
            <person name="Sun C."/>
            <person name="Schmutz J."/>
            <person name="Leebens-Mack J.H."/>
            <person name="Li F.W."/>
            <person name="Wang L."/>
        </authorList>
    </citation>
    <scope>NUCLEOTIDE SEQUENCE [LARGE SCALE GENOMIC DNA]</scope>
    <source>
        <strain evidence="2">cv. PW_Plant_1</strain>
    </source>
</reference>
<dbReference type="Proteomes" id="UP001162992">
    <property type="component" value="Chromosome 11"/>
</dbReference>
<evidence type="ECO:0000313" key="2">
    <source>
        <dbReference type="Proteomes" id="UP001162992"/>
    </source>
</evidence>
<proteinExistence type="predicted"/>
<gene>
    <name evidence="1" type="ORF">O6H91_11G052300</name>
</gene>
<accession>A0ACC2CA52</accession>
<evidence type="ECO:0000313" key="1">
    <source>
        <dbReference type="EMBL" id="KAJ7538517.1"/>
    </source>
</evidence>
<organism evidence="1 2">
    <name type="scientific">Diphasiastrum complanatum</name>
    <name type="common">Issler's clubmoss</name>
    <name type="synonym">Lycopodium complanatum</name>
    <dbReference type="NCBI Taxonomy" id="34168"/>
    <lineage>
        <taxon>Eukaryota</taxon>
        <taxon>Viridiplantae</taxon>
        <taxon>Streptophyta</taxon>
        <taxon>Embryophyta</taxon>
        <taxon>Tracheophyta</taxon>
        <taxon>Lycopodiopsida</taxon>
        <taxon>Lycopodiales</taxon>
        <taxon>Lycopodiaceae</taxon>
        <taxon>Lycopodioideae</taxon>
        <taxon>Diphasiastrum</taxon>
    </lineage>
</organism>
<sequence>MALLLLLMSFLSLYLQCASCFTILGKFASSATLGQQLVTIAPFMNDNNNLTVSLFLLSDNYLSLASLKRAQVHRDDINTTEDYCNIDVEAAGLWIWESGCTKISQGNTCSVALSKDGDLQVLDGNSVAWSTGTSGKGVQSLKLQNSGDLVLLDSSNAIVWKSSDHNFQNDQVCTAGTPMAAPIPALTPSSEGYSSSATLGQ</sequence>
<name>A0ACC2CA52_DIPCM</name>
<keyword evidence="2" id="KW-1185">Reference proteome</keyword>
<dbReference type="EMBL" id="CM055102">
    <property type="protein sequence ID" value="KAJ7538517.1"/>
    <property type="molecule type" value="Genomic_DNA"/>
</dbReference>
<protein>
    <submittedName>
        <fullName evidence="1">Uncharacterized protein</fullName>
    </submittedName>
</protein>
<comment type="caution">
    <text evidence="1">The sequence shown here is derived from an EMBL/GenBank/DDBJ whole genome shotgun (WGS) entry which is preliminary data.</text>
</comment>